<dbReference type="InterPro" id="IPR038475">
    <property type="entry name" value="RecG_C_sf"/>
</dbReference>
<dbReference type="Pfam" id="PF21247">
    <property type="entry name" value="Fic-like_C"/>
    <property type="match status" value="1"/>
</dbReference>
<evidence type="ECO:0000259" key="1">
    <source>
        <dbReference type="Pfam" id="PF21247"/>
    </source>
</evidence>
<protein>
    <recommendedName>
        <fullName evidence="1">Filamentation induced by cAMP protein Fic-like C-terminal domain-containing protein</fullName>
    </recommendedName>
</protein>
<dbReference type="Proteomes" id="UP000231267">
    <property type="component" value="Unassembled WGS sequence"/>
</dbReference>
<dbReference type="Pfam" id="PF13749">
    <property type="entry name" value="HATPase_c_4"/>
    <property type="match status" value="1"/>
</dbReference>
<dbReference type="PANTHER" id="PTHR30595:SF6">
    <property type="entry name" value="SCHLAFEN ALBA-2 DOMAIN-CONTAINING PROTEIN"/>
    <property type="match status" value="1"/>
</dbReference>
<sequence length="301" mass="33933">MTHLDLLDNEKPNHTAILLFGVKPQRFLITSEVKCMHFHGAQKLKPIPSYQIYKGTVFDMVDQAVDFVMSKLNRFVGTRKHGPQAPVEYDIPEEVVMEGIVNAAAHRDYTSNASVEVMLFADRLEIWNPGTLPPSLTIESLSKTHSSQPGNPLIAEPLFLAKYIEKAGTGTVDIFDNCRKAGLRLPVFRLENGFFILTVWRKQAIGKPESQPESSTSSVLVQYQSLEERILALLKEDSLPVSILSERLGQKRVSGQLKIVLKKLLSDSLVEFTIPDKPNSRLQKYRLTKKGMEYLKKQGKK</sequence>
<dbReference type="AlphaFoldDB" id="A0A2J0LID6"/>
<proteinExistence type="predicted"/>
<gene>
    <name evidence="2" type="ORF">COW11_00450</name>
</gene>
<accession>A0A2J0LID6</accession>
<name>A0A2J0LID6_9BACT</name>
<evidence type="ECO:0000313" key="2">
    <source>
        <dbReference type="EMBL" id="PIW66979.1"/>
    </source>
</evidence>
<dbReference type="EMBL" id="PFGP01000010">
    <property type="protein sequence ID" value="PIW66979.1"/>
    <property type="molecule type" value="Genomic_DNA"/>
</dbReference>
<organism evidence="2 3">
    <name type="scientific">Candidatus Taenaricola geysiri</name>
    <dbReference type="NCBI Taxonomy" id="1974752"/>
    <lineage>
        <taxon>Bacteria</taxon>
        <taxon>Pseudomonadati</taxon>
        <taxon>Candidatus Omnitrophota</taxon>
        <taxon>Candidatus Taenaricola</taxon>
    </lineage>
</organism>
<feature type="domain" description="Filamentation induced by cAMP protein Fic-like C-terminal" evidence="1">
    <location>
        <begin position="229"/>
        <end position="288"/>
    </location>
</feature>
<dbReference type="InterPro" id="IPR036390">
    <property type="entry name" value="WH_DNA-bd_sf"/>
</dbReference>
<comment type="caution">
    <text evidence="2">The sequence shown here is derived from an EMBL/GenBank/DDBJ whole genome shotgun (WGS) entry which is preliminary data.</text>
</comment>
<dbReference type="PANTHER" id="PTHR30595">
    <property type="entry name" value="GLPR-RELATED TRANSCRIPTIONAL REPRESSOR"/>
    <property type="match status" value="1"/>
</dbReference>
<reference evidence="2 3" key="1">
    <citation type="submission" date="2017-09" db="EMBL/GenBank/DDBJ databases">
        <title>Depth-based differentiation of microbial function through sediment-hosted aquifers and enrichment of novel symbionts in the deep terrestrial subsurface.</title>
        <authorList>
            <person name="Probst A.J."/>
            <person name="Ladd B."/>
            <person name="Jarett J.K."/>
            <person name="Geller-Mcgrath D.E."/>
            <person name="Sieber C.M."/>
            <person name="Emerson J.B."/>
            <person name="Anantharaman K."/>
            <person name="Thomas B.C."/>
            <person name="Malmstrom R."/>
            <person name="Stieglmeier M."/>
            <person name="Klingl A."/>
            <person name="Woyke T."/>
            <person name="Ryan C.M."/>
            <person name="Banfield J.F."/>
        </authorList>
    </citation>
    <scope>NUCLEOTIDE SEQUENCE [LARGE SCALE GENOMIC DNA]</scope>
    <source>
        <strain evidence="2">CG12_big_fil_rev_8_21_14_0_65_43_15</strain>
    </source>
</reference>
<dbReference type="Gene3D" id="3.30.565.60">
    <property type="match status" value="1"/>
</dbReference>
<dbReference type="InterPro" id="IPR049514">
    <property type="entry name" value="Fic-like_C"/>
</dbReference>
<dbReference type="SUPFAM" id="SSF46785">
    <property type="entry name" value="Winged helix' DNA-binding domain"/>
    <property type="match status" value="1"/>
</dbReference>
<evidence type="ECO:0000313" key="3">
    <source>
        <dbReference type="Proteomes" id="UP000231267"/>
    </source>
</evidence>